<dbReference type="Proteomes" id="UP000239589">
    <property type="component" value="Unassembled WGS sequence"/>
</dbReference>
<dbReference type="SUPFAM" id="SSF54427">
    <property type="entry name" value="NTF2-like"/>
    <property type="match status" value="1"/>
</dbReference>
<name>A0A2S6CWF7_9CYAN</name>
<evidence type="ECO:0000256" key="1">
    <source>
        <dbReference type="SAM" id="SignalP"/>
    </source>
</evidence>
<organism evidence="2 3">
    <name type="scientific">Cuspidothrix issatschenkoi CHARLIE-1</name>
    <dbReference type="NCBI Taxonomy" id="2052836"/>
    <lineage>
        <taxon>Bacteria</taxon>
        <taxon>Bacillati</taxon>
        <taxon>Cyanobacteriota</taxon>
        <taxon>Cyanophyceae</taxon>
        <taxon>Nostocales</taxon>
        <taxon>Aphanizomenonaceae</taxon>
        <taxon>Cuspidothrix</taxon>
    </lineage>
</organism>
<evidence type="ECO:0008006" key="4">
    <source>
        <dbReference type="Google" id="ProtNLM"/>
    </source>
</evidence>
<comment type="caution">
    <text evidence="2">The sequence shown here is derived from an EMBL/GenBank/DDBJ whole genome shotgun (WGS) entry which is preliminary data.</text>
</comment>
<dbReference type="RefSeq" id="WP_104387130.1">
    <property type="nucleotide sequence ID" value="NZ_PGEM01000038.1"/>
</dbReference>
<dbReference type="Gene3D" id="3.10.450.50">
    <property type="match status" value="1"/>
</dbReference>
<keyword evidence="3" id="KW-1185">Reference proteome</keyword>
<dbReference type="AlphaFoldDB" id="A0A2S6CWF7"/>
<dbReference type="EMBL" id="PGEM01000038">
    <property type="protein sequence ID" value="PPJ64059.1"/>
    <property type="molecule type" value="Genomic_DNA"/>
</dbReference>
<feature type="signal peptide" evidence="1">
    <location>
        <begin position="1"/>
        <end position="24"/>
    </location>
</feature>
<evidence type="ECO:0000313" key="2">
    <source>
        <dbReference type="EMBL" id="PPJ64059.1"/>
    </source>
</evidence>
<feature type="chain" id="PRO_5015603100" description="SnoaL-like domain-containing protein" evidence="1">
    <location>
        <begin position="25"/>
        <end position="156"/>
    </location>
</feature>
<dbReference type="Pfam" id="PF07366">
    <property type="entry name" value="SnoaL"/>
    <property type="match status" value="1"/>
</dbReference>
<dbReference type="InterPro" id="IPR009959">
    <property type="entry name" value="Cyclase_SnoaL-like"/>
</dbReference>
<keyword evidence="1" id="KW-0732">Signal</keyword>
<dbReference type="GO" id="GO:0030638">
    <property type="term" value="P:polyketide metabolic process"/>
    <property type="evidence" value="ECO:0007669"/>
    <property type="project" value="InterPro"/>
</dbReference>
<accession>A0A2S6CWF7</accession>
<reference evidence="2 3" key="1">
    <citation type="submission" date="2018-02" db="EMBL/GenBank/DDBJ databases">
        <title>Discovery of a pederin family compound in a non-symbiotic bloom-forming cyanobacterium.</title>
        <authorList>
            <person name="Kust A."/>
            <person name="Mares J."/>
            <person name="Jokela J."/>
            <person name="Urajova P."/>
            <person name="Hajek J."/>
            <person name="Saurav K."/>
            <person name="Voracova K."/>
            <person name="Fewer D.P."/>
            <person name="Haapaniemi E."/>
            <person name="Permi P."/>
            <person name="Rehakova K."/>
            <person name="Sivonen K."/>
            <person name="Hrouzek P."/>
        </authorList>
    </citation>
    <scope>NUCLEOTIDE SEQUENCE [LARGE SCALE GENOMIC DNA]</scope>
    <source>
        <strain evidence="2 3">CHARLIE-1</strain>
    </source>
</reference>
<dbReference type="OrthoDB" id="9182871at2"/>
<evidence type="ECO:0000313" key="3">
    <source>
        <dbReference type="Proteomes" id="UP000239589"/>
    </source>
</evidence>
<dbReference type="InterPro" id="IPR032710">
    <property type="entry name" value="NTF2-like_dom_sf"/>
</dbReference>
<gene>
    <name evidence="2" type="ORF">CUN59_06835</name>
</gene>
<protein>
    <recommendedName>
        <fullName evidence="4">SnoaL-like domain-containing protein</fullName>
    </recommendedName>
</protein>
<proteinExistence type="predicted"/>
<sequence>MQKIIQFFLVLLLCFFLNVANAHANQVTDLPNIKLTNNAQIDFNARKFIDAYLQIWNDQAVEEADNYYTKDVIYRDIALDTTNKGIKELKQFMQEQFQSIPDMKFKTLDVVVESPEKMAVVWLMTGSENGQPFETEGVSVMELKEGKVFQNTDYYH</sequence>